<evidence type="ECO:0000256" key="2">
    <source>
        <dbReference type="ARBA" id="ARBA00022516"/>
    </source>
</evidence>
<keyword evidence="6 7" id="KW-1208">Phospholipid metabolism</keyword>
<dbReference type="NCBIfam" id="NF000940">
    <property type="entry name" value="PRK00094.1-2"/>
    <property type="match status" value="1"/>
</dbReference>
<dbReference type="NCBIfam" id="NF000942">
    <property type="entry name" value="PRK00094.1-4"/>
    <property type="match status" value="1"/>
</dbReference>
<comment type="pathway">
    <text evidence="7">Membrane lipid metabolism; glycerophospholipid metabolism.</text>
</comment>
<organism evidence="15 16">
    <name type="scientific">Anseongella ginsenosidimutans</name>
    <dbReference type="NCBI Taxonomy" id="496056"/>
    <lineage>
        <taxon>Bacteria</taxon>
        <taxon>Pseudomonadati</taxon>
        <taxon>Bacteroidota</taxon>
        <taxon>Sphingobacteriia</taxon>
        <taxon>Sphingobacteriales</taxon>
        <taxon>Sphingobacteriaceae</taxon>
        <taxon>Anseongella</taxon>
    </lineage>
</organism>
<keyword evidence="4 7" id="KW-0443">Lipid metabolism</keyword>
<dbReference type="GO" id="GO:0141152">
    <property type="term" value="F:glycerol-3-phosphate dehydrogenase (NAD+) activity"/>
    <property type="evidence" value="ECO:0007669"/>
    <property type="project" value="RHEA"/>
</dbReference>
<dbReference type="SUPFAM" id="SSF48179">
    <property type="entry name" value="6-phosphogluconate dehydrogenase C-terminal domain-like"/>
    <property type="match status" value="1"/>
</dbReference>
<keyword evidence="3 7" id="KW-0560">Oxidoreductase</keyword>
<comment type="function">
    <text evidence="7">Catalyzes the reduction of the glycolytic intermediate dihydroxyacetone phosphate (DHAP) to sn-glycerol 3-phosphate (G3P), the key precursor for phospholipid synthesis.</text>
</comment>
<accession>A0A4V2UTK9</accession>
<evidence type="ECO:0000259" key="13">
    <source>
        <dbReference type="Pfam" id="PF01210"/>
    </source>
</evidence>
<dbReference type="Pfam" id="PF07479">
    <property type="entry name" value="NAD_Gly3P_dh_C"/>
    <property type="match status" value="1"/>
</dbReference>
<feature type="binding site" evidence="10">
    <location>
        <position position="170"/>
    </location>
    <ligand>
        <name>NAD(+)</name>
        <dbReference type="ChEBI" id="CHEBI:57540"/>
    </ligand>
</feature>
<dbReference type="PANTHER" id="PTHR11728">
    <property type="entry name" value="GLYCEROL-3-PHOSPHATE DEHYDROGENASE"/>
    <property type="match status" value="1"/>
</dbReference>
<feature type="binding site" evidence="7">
    <location>
        <position position="284"/>
    </location>
    <ligand>
        <name>sn-glycerol 3-phosphate</name>
        <dbReference type="ChEBI" id="CHEBI:57597"/>
    </ligand>
</feature>
<feature type="binding site" evidence="7">
    <location>
        <position position="285"/>
    </location>
    <ligand>
        <name>sn-glycerol 3-phosphate</name>
        <dbReference type="ChEBI" id="CHEBI:57597"/>
    </ligand>
</feature>
<dbReference type="EC" id="1.1.1.94" evidence="7"/>
<comment type="similarity">
    <text evidence="1 7 11">Belongs to the NAD-dependent glycerol-3-phosphate dehydrogenase family.</text>
</comment>
<dbReference type="UniPathway" id="UPA00940"/>
<dbReference type="GO" id="GO:0046167">
    <property type="term" value="P:glycerol-3-phosphate biosynthetic process"/>
    <property type="evidence" value="ECO:0007669"/>
    <property type="project" value="UniProtKB-UniRule"/>
</dbReference>
<feature type="binding site" evidence="7">
    <location>
        <position position="78"/>
    </location>
    <ligand>
        <name>NADPH</name>
        <dbReference type="ChEBI" id="CHEBI:57783"/>
    </ligand>
</feature>
<dbReference type="Proteomes" id="UP000295807">
    <property type="component" value="Unassembled WGS sequence"/>
</dbReference>
<feature type="binding site" evidence="7">
    <location>
        <position position="170"/>
    </location>
    <ligand>
        <name>NADPH</name>
        <dbReference type="ChEBI" id="CHEBI:57783"/>
    </ligand>
</feature>
<feature type="binding site" evidence="7">
    <location>
        <position position="274"/>
    </location>
    <ligand>
        <name>sn-glycerol 3-phosphate</name>
        <dbReference type="ChEBI" id="CHEBI:57597"/>
    </ligand>
</feature>
<evidence type="ECO:0000256" key="10">
    <source>
        <dbReference type="PIRSR" id="PIRSR000114-3"/>
    </source>
</evidence>
<dbReference type="InterPro" id="IPR036291">
    <property type="entry name" value="NAD(P)-bd_dom_sf"/>
</dbReference>
<evidence type="ECO:0000256" key="5">
    <source>
        <dbReference type="ARBA" id="ARBA00023209"/>
    </source>
</evidence>
<keyword evidence="7" id="KW-0963">Cytoplasm</keyword>
<dbReference type="GO" id="GO:0006650">
    <property type="term" value="P:glycerophospholipid metabolic process"/>
    <property type="evidence" value="ECO:0007669"/>
    <property type="project" value="UniProtKB-UniRule"/>
</dbReference>
<comment type="catalytic activity">
    <reaction evidence="7 12">
        <text>sn-glycerol 3-phosphate + NADP(+) = dihydroxyacetone phosphate + NADPH + H(+)</text>
        <dbReference type="Rhea" id="RHEA:11096"/>
        <dbReference type="ChEBI" id="CHEBI:15378"/>
        <dbReference type="ChEBI" id="CHEBI:57597"/>
        <dbReference type="ChEBI" id="CHEBI:57642"/>
        <dbReference type="ChEBI" id="CHEBI:57783"/>
        <dbReference type="ChEBI" id="CHEBI:58349"/>
        <dbReference type="EC" id="1.1.1.94"/>
    </reaction>
</comment>
<feature type="active site" description="Proton acceptor" evidence="7 8">
    <location>
        <position position="221"/>
    </location>
</feature>
<dbReference type="HAMAP" id="MF_00394">
    <property type="entry name" value="NAD_Glyc3P_dehydrog"/>
    <property type="match status" value="1"/>
</dbReference>
<feature type="binding site" evidence="10">
    <location>
        <position position="113"/>
    </location>
    <ligand>
        <name>NAD(+)</name>
        <dbReference type="ChEBI" id="CHEBI:57540"/>
    </ligand>
</feature>
<evidence type="ECO:0000256" key="12">
    <source>
        <dbReference type="RuleBase" id="RU000439"/>
    </source>
</evidence>
<proteinExistence type="inferred from homology"/>
<comment type="catalytic activity">
    <reaction evidence="7">
        <text>sn-glycerol 3-phosphate + NAD(+) = dihydroxyacetone phosphate + NADH + H(+)</text>
        <dbReference type="Rhea" id="RHEA:11092"/>
        <dbReference type="ChEBI" id="CHEBI:15378"/>
        <dbReference type="ChEBI" id="CHEBI:57540"/>
        <dbReference type="ChEBI" id="CHEBI:57597"/>
        <dbReference type="ChEBI" id="CHEBI:57642"/>
        <dbReference type="ChEBI" id="CHEBI:57945"/>
        <dbReference type="EC" id="1.1.1.94"/>
    </reaction>
</comment>
<feature type="binding site" evidence="7">
    <location>
        <position position="136"/>
    </location>
    <ligand>
        <name>NADPH</name>
        <dbReference type="ChEBI" id="CHEBI:57783"/>
    </ligand>
</feature>
<dbReference type="GO" id="GO:0008654">
    <property type="term" value="P:phospholipid biosynthetic process"/>
    <property type="evidence" value="ECO:0007669"/>
    <property type="project" value="UniProtKB-KW"/>
</dbReference>
<evidence type="ECO:0000313" key="15">
    <source>
        <dbReference type="EMBL" id="TCS86576.1"/>
    </source>
</evidence>
<evidence type="ECO:0000256" key="9">
    <source>
        <dbReference type="PIRSR" id="PIRSR000114-2"/>
    </source>
</evidence>
<dbReference type="GO" id="GO:0046168">
    <property type="term" value="P:glycerol-3-phosphate catabolic process"/>
    <property type="evidence" value="ECO:0007669"/>
    <property type="project" value="InterPro"/>
</dbReference>
<feature type="binding site" evidence="9">
    <location>
        <position position="136"/>
    </location>
    <ligand>
        <name>substrate</name>
    </ligand>
</feature>
<dbReference type="InterPro" id="IPR008927">
    <property type="entry name" value="6-PGluconate_DH-like_C_sf"/>
</dbReference>
<feature type="binding site" evidence="9">
    <location>
        <begin position="285"/>
        <end position="286"/>
    </location>
    <ligand>
        <name>substrate</name>
    </ligand>
</feature>
<dbReference type="PIRSF" id="PIRSF000114">
    <property type="entry name" value="Glycerol-3-P_dh"/>
    <property type="match status" value="1"/>
</dbReference>
<evidence type="ECO:0000313" key="16">
    <source>
        <dbReference type="Proteomes" id="UP000295807"/>
    </source>
</evidence>
<keyword evidence="7" id="KW-0547">Nucleotide-binding</keyword>
<evidence type="ECO:0000256" key="3">
    <source>
        <dbReference type="ARBA" id="ARBA00023002"/>
    </source>
</evidence>
<dbReference type="Gene3D" id="3.40.50.720">
    <property type="entry name" value="NAD(P)-binding Rossmann-like Domain"/>
    <property type="match status" value="1"/>
</dbReference>
<reference evidence="15 16" key="1">
    <citation type="submission" date="2019-03" db="EMBL/GenBank/DDBJ databases">
        <title>Genomic Encyclopedia of Type Strains, Phase IV (KMG-IV): sequencing the most valuable type-strain genomes for metagenomic binning, comparative biology and taxonomic classification.</title>
        <authorList>
            <person name="Goeker M."/>
        </authorList>
    </citation>
    <scope>NUCLEOTIDE SEQUENCE [LARGE SCALE GENOMIC DNA]</scope>
    <source>
        <strain evidence="15 16">DSM 21100</strain>
    </source>
</reference>
<dbReference type="InterPro" id="IPR006168">
    <property type="entry name" value="G3P_DH_NAD-dep"/>
</dbReference>
<feature type="binding site" evidence="10">
    <location>
        <position position="285"/>
    </location>
    <ligand>
        <name>NAD(+)</name>
        <dbReference type="ChEBI" id="CHEBI:57540"/>
    </ligand>
</feature>
<dbReference type="Pfam" id="PF01210">
    <property type="entry name" value="NAD_Gly3P_dh_N"/>
    <property type="match status" value="1"/>
</dbReference>
<keyword evidence="5 7" id="KW-0594">Phospholipid biosynthesis</keyword>
<dbReference type="InterPro" id="IPR011128">
    <property type="entry name" value="G3P_DH_NAD-dep_N"/>
</dbReference>
<evidence type="ECO:0000256" key="8">
    <source>
        <dbReference type="PIRSR" id="PIRSR000114-1"/>
    </source>
</evidence>
<feature type="binding site" evidence="7">
    <location>
        <position position="221"/>
    </location>
    <ligand>
        <name>sn-glycerol 3-phosphate</name>
        <dbReference type="ChEBI" id="CHEBI:57597"/>
    </ligand>
</feature>
<keyword evidence="2 7" id="KW-0444">Lipid biosynthesis</keyword>
<evidence type="ECO:0000256" key="4">
    <source>
        <dbReference type="ARBA" id="ARBA00023098"/>
    </source>
</evidence>
<dbReference type="GO" id="GO:0051287">
    <property type="term" value="F:NAD binding"/>
    <property type="evidence" value="ECO:0007669"/>
    <property type="project" value="InterPro"/>
</dbReference>
<dbReference type="Gene3D" id="1.10.1040.10">
    <property type="entry name" value="N-(1-d-carboxylethyl)-l-norvaline Dehydrogenase, domain 2"/>
    <property type="match status" value="1"/>
</dbReference>
<feature type="binding site" evidence="7">
    <location>
        <position position="166"/>
    </location>
    <ligand>
        <name>sn-glycerol 3-phosphate</name>
        <dbReference type="ChEBI" id="CHEBI:57597"/>
    </ligand>
</feature>
<evidence type="ECO:0000256" key="11">
    <source>
        <dbReference type="RuleBase" id="RU000437"/>
    </source>
</evidence>
<dbReference type="PRINTS" id="PR00077">
    <property type="entry name" value="GPDHDRGNASE"/>
</dbReference>
<dbReference type="PROSITE" id="PS00957">
    <property type="entry name" value="NAD_G3PDH"/>
    <property type="match status" value="1"/>
</dbReference>
<comment type="subcellular location">
    <subcellularLocation>
        <location evidence="7">Cytoplasm</location>
    </subcellularLocation>
</comment>
<name>A0A4V2UTK9_9SPHI</name>
<sequence>MSGSWSGLNYFPGKNKQLQAANREIVEKSTTAVIGGGSWGTAIVKILSEAPGGYPVSWWMRNQDQINHIVKFGRNPWYLSSVDLDVDRKHISNDLRKVISGAETLIFSVPAAFLKDALKDIRPEDLQGKRVVSAIKGFVPDDNMIVGEFFNKEFGVPFSRLAVVTGPCHAEEVALEKLSYLTIASKNRTLARSIGALFSARYIHVNVSDDIYGTEYAAVLKNIFAIASGICHGLGYGDNFQAVLIANAIQEIKRFVDAVHPIDRDIKESAYLGDLLVTAYSQFSRNRTFGNMIGKGYSVKSAQMEMNMIAEGYFAVKCLYEINRQYGISMPICEAVYAILYKNNSPAAEIRALSGKLK</sequence>
<evidence type="ECO:0000256" key="1">
    <source>
        <dbReference type="ARBA" id="ARBA00011009"/>
    </source>
</evidence>
<feature type="binding site" evidence="7">
    <location>
        <position position="285"/>
    </location>
    <ligand>
        <name>NADPH</name>
        <dbReference type="ChEBI" id="CHEBI:57783"/>
    </ligand>
</feature>
<evidence type="ECO:0000256" key="7">
    <source>
        <dbReference type="HAMAP-Rule" id="MF_00394"/>
    </source>
</evidence>
<evidence type="ECO:0000256" key="6">
    <source>
        <dbReference type="ARBA" id="ARBA00023264"/>
    </source>
</evidence>
<comment type="caution">
    <text evidence="7">Lacks conserved residue(s) required for the propagation of feature annotation.</text>
</comment>
<feature type="binding site" evidence="7">
    <location>
        <position position="136"/>
    </location>
    <ligand>
        <name>sn-glycerol 3-phosphate</name>
        <dbReference type="ChEBI" id="CHEBI:57597"/>
    </ligand>
</feature>
<dbReference type="GO" id="GO:0141153">
    <property type="term" value="F:glycerol-3-phosphate dehydrogenase (NADP+) activity"/>
    <property type="evidence" value="ECO:0007669"/>
    <property type="project" value="RHEA"/>
</dbReference>
<dbReference type="GO" id="GO:0005829">
    <property type="term" value="C:cytosol"/>
    <property type="evidence" value="ECO:0007669"/>
    <property type="project" value="TreeGrafter"/>
</dbReference>
<feature type="binding site" evidence="7">
    <location>
        <position position="309"/>
    </location>
    <ligand>
        <name>NADPH</name>
        <dbReference type="ChEBI" id="CHEBI:57783"/>
    </ligand>
</feature>
<dbReference type="EMBL" id="SMAD01000007">
    <property type="protein sequence ID" value="TCS86576.1"/>
    <property type="molecule type" value="Genomic_DNA"/>
</dbReference>
<dbReference type="InterPro" id="IPR013328">
    <property type="entry name" value="6PGD_dom2"/>
</dbReference>
<keyword evidence="7" id="KW-0521">NADP</keyword>
<keyword evidence="7 10" id="KW-0520">NAD</keyword>
<dbReference type="PANTHER" id="PTHR11728:SF1">
    <property type="entry name" value="GLYCEROL-3-PHOSPHATE DEHYDROGENASE [NAD(+)] 2, CHLOROPLASTIC"/>
    <property type="match status" value="1"/>
</dbReference>
<dbReference type="SUPFAM" id="SSF51735">
    <property type="entry name" value="NAD(P)-binding Rossmann-fold domains"/>
    <property type="match status" value="1"/>
</dbReference>
<feature type="binding site" evidence="7">
    <location>
        <position position="61"/>
    </location>
    <ligand>
        <name>NADPH</name>
        <dbReference type="ChEBI" id="CHEBI:57783"/>
    </ligand>
</feature>
<dbReference type="GO" id="GO:0005975">
    <property type="term" value="P:carbohydrate metabolic process"/>
    <property type="evidence" value="ECO:0007669"/>
    <property type="project" value="InterPro"/>
</dbReference>
<feature type="domain" description="Glycerol-3-phosphate dehydrogenase NAD-dependent C-terminal" evidence="14">
    <location>
        <begin position="210"/>
        <end position="348"/>
    </location>
</feature>
<feature type="binding site" evidence="7">
    <location>
        <position position="286"/>
    </location>
    <ligand>
        <name>sn-glycerol 3-phosphate</name>
        <dbReference type="ChEBI" id="CHEBI:57597"/>
    </ligand>
</feature>
<keyword evidence="16" id="KW-1185">Reference proteome</keyword>
<comment type="caution">
    <text evidence="15">The sequence shown here is derived from an EMBL/GenBank/DDBJ whole genome shotgun (WGS) entry which is preliminary data.</text>
</comment>
<gene>
    <name evidence="7" type="primary">gpsA</name>
    <name evidence="15" type="ORF">EDD80_107109</name>
</gene>
<feature type="binding site" evidence="7">
    <location>
        <position position="39"/>
    </location>
    <ligand>
        <name>NADPH</name>
        <dbReference type="ChEBI" id="CHEBI:57783"/>
    </ligand>
</feature>
<feature type="binding site" evidence="7">
    <location>
        <position position="38"/>
    </location>
    <ligand>
        <name>NADPH</name>
        <dbReference type="ChEBI" id="CHEBI:57783"/>
    </ligand>
</feature>
<feature type="binding site" evidence="7">
    <location>
        <position position="311"/>
    </location>
    <ligand>
        <name>NADPH</name>
        <dbReference type="ChEBI" id="CHEBI:57783"/>
    </ligand>
</feature>
<dbReference type="InterPro" id="IPR006109">
    <property type="entry name" value="G3P_DH_NAD-dep_C"/>
</dbReference>
<feature type="domain" description="Glycerol-3-phosphate dehydrogenase NAD-dependent N-terminal" evidence="13">
    <location>
        <begin position="32"/>
        <end position="190"/>
    </location>
</feature>
<protein>
    <recommendedName>
        <fullName evidence="7">Glycerol-3-phosphate dehydrogenase [NAD(P)+]</fullName>
        <ecNumber evidence="7">1.1.1.94</ecNumber>
    </recommendedName>
    <alternativeName>
        <fullName evidence="7">NAD(P)(+)-dependent glycerol-3-phosphate dehydrogenase</fullName>
    </alternativeName>
    <alternativeName>
        <fullName evidence="7">NAD(P)H-dependent dihydroxyacetone-phosphate reductase</fullName>
    </alternativeName>
</protein>
<feature type="binding site" evidence="10">
    <location>
        <begin position="35"/>
        <end position="40"/>
    </location>
    <ligand>
        <name>NAD(+)</name>
        <dbReference type="ChEBI" id="CHEBI:57540"/>
    </ligand>
</feature>
<dbReference type="AlphaFoldDB" id="A0A4V2UTK9"/>
<evidence type="ECO:0000259" key="14">
    <source>
        <dbReference type="Pfam" id="PF07479"/>
    </source>
</evidence>